<evidence type="ECO:0000313" key="2">
    <source>
        <dbReference type="EMBL" id="KAK8768689.1"/>
    </source>
</evidence>
<proteinExistence type="predicted"/>
<gene>
    <name evidence="2" type="ORF">V5799_014846</name>
</gene>
<dbReference type="Gene3D" id="2.40.50.140">
    <property type="entry name" value="Nucleic acid-binding proteins"/>
    <property type="match status" value="1"/>
</dbReference>
<evidence type="ECO:0000313" key="3">
    <source>
        <dbReference type="Proteomes" id="UP001321473"/>
    </source>
</evidence>
<comment type="caution">
    <text evidence="2">The sequence shown here is derived from an EMBL/GenBank/DDBJ whole genome shotgun (WGS) entry which is preliminary data.</text>
</comment>
<feature type="compositionally biased region" description="Basic and acidic residues" evidence="1">
    <location>
        <begin position="120"/>
        <end position="133"/>
    </location>
</feature>
<feature type="compositionally biased region" description="Basic and acidic residues" evidence="1">
    <location>
        <begin position="318"/>
        <end position="336"/>
    </location>
</feature>
<name>A0AAQ4E1U9_AMBAM</name>
<organism evidence="2 3">
    <name type="scientific">Amblyomma americanum</name>
    <name type="common">Lone star tick</name>
    <dbReference type="NCBI Taxonomy" id="6943"/>
    <lineage>
        <taxon>Eukaryota</taxon>
        <taxon>Metazoa</taxon>
        <taxon>Ecdysozoa</taxon>
        <taxon>Arthropoda</taxon>
        <taxon>Chelicerata</taxon>
        <taxon>Arachnida</taxon>
        <taxon>Acari</taxon>
        <taxon>Parasitiformes</taxon>
        <taxon>Ixodida</taxon>
        <taxon>Ixodoidea</taxon>
        <taxon>Ixodidae</taxon>
        <taxon>Amblyomminae</taxon>
        <taxon>Amblyomma</taxon>
    </lineage>
</organism>
<feature type="region of interest" description="Disordered" evidence="1">
    <location>
        <begin position="120"/>
        <end position="155"/>
    </location>
</feature>
<dbReference type="Proteomes" id="UP001321473">
    <property type="component" value="Unassembled WGS sequence"/>
</dbReference>
<accession>A0AAQ4E1U9</accession>
<evidence type="ECO:0000256" key="1">
    <source>
        <dbReference type="SAM" id="MobiDB-lite"/>
    </source>
</evidence>
<keyword evidence="3" id="KW-1185">Reference proteome</keyword>
<reference evidence="2 3" key="1">
    <citation type="journal article" date="2023" name="Arcadia Sci">
        <title>De novo assembly of a long-read Amblyomma americanum tick genome.</title>
        <authorList>
            <person name="Chou S."/>
            <person name="Poskanzer K.E."/>
            <person name="Rollins M."/>
            <person name="Thuy-Boun P.S."/>
        </authorList>
    </citation>
    <scope>NUCLEOTIDE SEQUENCE [LARGE SCALE GENOMIC DNA]</scope>
    <source>
        <strain evidence="2">F_SG_1</strain>
        <tissue evidence="2">Salivary glands</tissue>
    </source>
</reference>
<dbReference type="InterPro" id="IPR012340">
    <property type="entry name" value="NA-bd_OB-fold"/>
</dbReference>
<dbReference type="AlphaFoldDB" id="A0AAQ4E1U9"/>
<protein>
    <submittedName>
        <fullName evidence="2">Uncharacterized protein</fullName>
    </submittedName>
</protein>
<feature type="region of interest" description="Disordered" evidence="1">
    <location>
        <begin position="316"/>
        <end position="336"/>
    </location>
</feature>
<feature type="compositionally biased region" description="Basic and acidic residues" evidence="1">
    <location>
        <begin position="140"/>
        <end position="155"/>
    </location>
</feature>
<dbReference type="EMBL" id="JARKHS020023593">
    <property type="protein sequence ID" value="KAK8768689.1"/>
    <property type="molecule type" value="Genomic_DNA"/>
</dbReference>
<sequence length="336" mass="36598">MMSVCTSRVHLVRAESCRTFYRDWNLNDDKSRELTDCDGVVDRLKSQYGFIRLGPHVSPAAFFRVSVLERSMKTTINDIGEVLAVGDLVRFDAELNLKDDTSAKWWVTHIQPISRIRPSADRCLGESSEKPRSSEGVNDSSKDTDEDRPSAVTKGTEKRFPWSYARCAARAVAVEGVVANSSPAKKAPGTPAAAVVDRLASSVARPSLLIYRGVSGVVRSVQGGASVYCEVKEAAGTRRISLAEGCAFYKDGVRCPEDGGTIAKAVSEGDELTVDYAVSAEDLSKEADVYCHLVWQGERPKDVPNLTLELLGRALKTGPEKNPDPGAKDMLKIRES</sequence>